<dbReference type="Proteomes" id="UP000823736">
    <property type="component" value="Unassembled WGS sequence"/>
</dbReference>
<dbReference type="EMBL" id="JAGGLC010000003">
    <property type="protein sequence ID" value="MBP1986984.1"/>
    <property type="molecule type" value="Genomic_DNA"/>
</dbReference>
<organism evidence="2 3">
    <name type="scientific">Halolamina salifodinae</name>
    <dbReference type="NCBI Taxonomy" id="1202767"/>
    <lineage>
        <taxon>Archaea</taxon>
        <taxon>Methanobacteriati</taxon>
        <taxon>Methanobacteriota</taxon>
        <taxon>Stenosarchaea group</taxon>
        <taxon>Halobacteria</taxon>
        <taxon>Halobacteriales</taxon>
        <taxon>Haloferacaceae</taxon>
    </lineage>
</organism>
<accession>A0A8T4GZL2</accession>
<feature type="compositionally biased region" description="Basic and acidic residues" evidence="1">
    <location>
        <begin position="88"/>
        <end position="101"/>
    </location>
</feature>
<feature type="region of interest" description="Disordered" evidence="1">
    <location>
        <begin position="88"/>
        <end position="110"/>
    </location>
</feature>
<gene>
    <name evidence="2" type="ORF">J2753_001482</name>
</gene>
<reference evidence="2" key="1">
    <citation type="submission" date="2021-03" db="EMBL/GenBank/DDBJ databases">
        <title>Genomic Encyclopedia of Type Strains, Phase IV (KMG-IV): sequencing the most valuable type-strain genomes for metagenomic binning, comparative biology and taxonomic classification.</title>
        <authorList>
            <person name="Goeker M."/>
        </authorList>
    </citation>
    <scope>NUCLEOTIDE SEQUENCE</scope>
    <source>
        <strain evidence="2">DSM 26232</strain>
    </source>
</reference>
<evidence type="ECO:0000313" key="3">
    <source>
        <dbReference type="Proteomes" id="UP000823736"/>
    </source>
</evidence>
<sequence length="110" mass="13220">MMTQSTKESTDSEPIIFEYAKYDTMKRRYETRYTIVYDDHAEFIVYIDGELDEQREHDFSDLDGSYLHGREWTIQTRDDVLDYFSEHHNYEQTDNPDHDFDLGGDYPDAL</sequence>
<comment type="caution">
    <text evidence="2">The sequence shown here is derived from an EMBL/GenBank/DDBJ whole genome shotgun (WGS) entry which is preliminary data.</text>
</comment>
<dbReference type="RefSeq" id="WP_209491275.1">
    <property type="nucleotide sequence ID" value="NZ_JAGGLC010000003.1"/>
</dbReference>
<keyword evidence="3" id="KW-1185">Reference proteome</keyword>
<evidence type="ECO:0000313" key="2">
    <source>
        <dbReference type="EMBL" id="MBP1986984.1"/>
    </source>
</evidence>
<evidence type="ECO:0000256" key="1">
    <source>
        <dbReference type="SAM" id="MobiDB-lite"/>
    </source>
</evidence>
<name>A0A8T4GZL2_9EURY</name>
<proteinExistence type="predicted"/>
<protein>
    <submittedName>
        <fullName evidence="2">Uncharacterized protein</fullName>
    </submittedName>
</protein>
<dbReference type="AlphaFoldDB" id="A0A8T4GZL2"/>